<dbReference type="Pfam" id="PF02365">
    <property type="entry name" value="NAM"/>
    <property type="match status" value="1"/>
</dbReference>
<dbReference type="GO" id="GO:0003677">
    <property type="term" value="F:DNA binding"/>
    <property type="evidence" value="ECO:0007669"/>
    <property type="project" value="UniProtKB-KW"/>
</dbReference>
<gene>
    <name evidence="7" type="ORF">Acr_23g0015380</name>
</gene>
<comment type="caution">
    <text evidence="7">The sequence shown here is derived from an EMBL/GenBank/DDBJ whole genome shotgun (WGS) entry which is preliminary data.</text>
</comment>
<keyword evidence="2" id="KW-0238">DNA-binding</keyword>
<evidence type="ECO:0000313" key="8">
    <source>
        <dbReference type="Proteomes" id="UP000585474"/>
    </source>
</evidence>
<keyword evidence="8" id="KW-1185">Reference proteome</keyword>
<dbReference type="AlphaFoldDB" id="A0A7J0GQU9"/>
<sequence>MAPTTISIQTKEPPSMETEPISSFQFPPGFRFHPSDEELIIHYLLNKVNSRLLPASIIAEMELNNYTPWGLPSLFSTVHSSQNSSFGYCKATGTDKPILTAYGCKKIGMRKALVFYTGRPPKGVKTDWL</sequence>
<dbReference type="GO" id="GO:0006355">
    <property type="term" value="P:regulation of DNA-templated transcription"/>
    <property type="evidence" value="ECO:0007669"/>
    <property type="project" value="InterPro"/>
</dbReference>
<organism evidence="7 8">
    <name type="scientific">Actinidia rufa</name>
    <dbReference type="NCBI Taxonomy" id="165716"/>
    <lineage>
        <taxon>Eukaryota</taxon>
        <taxon>Viridiplantae</taxon>
        <taxon>Streptophyta</taxon>
        <taxon>Embryophyta</taxon>
        <taxon>Tracheophyta</taxon>
        <taxon>Spermatophyta</taxon>
        <taxon>Magnoliopsida</taxon>
        <taxon>eudicotyledons</taxon>
        <taxon>Gunneridae</taxon>
        <taxon>Pentapetalae</taxon>
        <taxon>asterids</taxon>
        <taxon>Ericales</taxon>
        <taxon>Actinidiaceae</taxon>
        <taxon>Actinidia</taxon>
    </lineage>
</organism>
<dbReference type="Gene3D" id="2.170.150.80">
    <property type="entry name" value="NAC domain"/>
    <property type="match status" value="1"/>
</dbReference>
<evidence type="ECO:0000313" key="7">
    <source>
        <dbReference type="EMBL" id="GFZ13153.1"/>
    </source>
</evidence>
<keyword evidence="4" id="KW-0539">Nucleus</keyword>
<evidence type="ECO:0000256" key="1">
    <source>
        <dbReference type="ARBA" id="ARBA00023015"/>
    </source>
</evidence>
<dbReference type="InterPro" id="IPR003441">
    <property type="entry name" value="NAC-dom"/>
</dbReference>
<accession>A0A7J0GQU9</accession>
<dbReference type="PANTHER" id="PTHR31719">
    <property type="entry name" value="NAC TRANSCRIPTION FACTOR 56"/>
    <property type="match status" value="1"/>
</dbReference>
<evidence type="ECO:0000256" key="4">
    <source>
        <dbReference type="ARBA" id="ARBA00023242"/>
    </source>
</evidence>
<feature type="domain" description="NAC" evidence="6">
    <location>
        <begin position="26"/>
        <end position="129"/>
    </location>
</feature>
<dbReference type="OrthoDB" id="1921961at2759"/>
<reference evidence="7 8" key="1">
    <citation type="submission" date="2019-07" db="EMBL/GenBank/DDBJ databases">
        <title>De Novo Assembly of kiwifruit Actinidia rufa.</title>
        <authorList>
            <person name="Sugita-Konishi S."/>
            <person name="Sato K."/>
            <person name="Mori E."/>
            <person name="Abe Y."/>
            <person name="Kisaki G."/>
            <person name="Hamano K."/>
            <person name="Suezawa K."/>
            <person name="Otani M."/>
            <person name="Fukuda T."/>
            <person name="Manabe T."/>
            <person name="Gomi K."/>
            <person name="Tabuchi M."/>
            <person name="Akimitsu K."/>
            <person name="Kataoka I."/>
        </authorList>
    </citation>
    <scope>NUCLEOTIDE SEQUENCE [LARGE SCALE GENOMIC DNA]</scope>
    <source>
        <strain evidence="8">cv. Fuchu</strain>
    </source>
</reference>
<proteinExistence type="predicted"/>
<dbReference type="EMBL" id="BJWL01000023">
    <property type="protein sequence ID" value="GFZ13153.1"/>
    <property type="molecule type" value="Genomic_DNA"/>
</dbReference>
<evidence type="ECO:0000256" key="2">
    <source>
        <dbReference type="ARBA" id="ARBA00023125"/>
    </source>
</evidence>
<evidence type="ECO:0000256" key="5">
    <source>
        <dbReference type="SAM" id="MobiDB-lite"/>
    </source>
</evidence>
<dbReference type="InterPro" id="IPR036093">
    <property type="entry name" value="NAC_dom_sf"/>
</dbReference>
<evidence type="ECO:0000259" key="6">
    <source>
        <dbReference type="PROSITE" id="PS51005"/>
    </source>
</evidence>
<protein>
    <submittedName>
        <fullName evidence="7">NAC domain containing protein 6</fullName>
    </submittedName>
</protein>
<keyword evidence="3" id="KW-0804">Transcription</keyword>
<dbReference type="PROSITE" id="PS51005">
    <property type="entry name" value="NAC"/>
    <property type="match status" value="1"/>
</dbReference>
<dbReference type="SUPFAM" id="SSF101941">
    <property type="entry name" value="NAC domain"/>
    <property type="match status" value="1"/>
</dbReference>
<name>A0A7J0GQU9_9ERIC</name>
<keyword evidence="1" id="KW-0805">Transcription regulation</keyword>
<feature type="region of interest" description="Disordered" evidence="5">
    <location>
        <begin position="1"/>
        <end position="20"/>
    </location>
</feature>
<feature type="compositionally biased region" description="Polar residues" evidence="5">
    <location>
        <begin position="1"/>
        <end position="12"/>
    </location>
</feature>
<dbReference type="Proteomes" id="UP000585474">
    <property type="component" value="Unassembled WGS sequence"/>
</dbReference>
<dbReference type="PANTHER" id="PTHR31719:SF157">
    <property type="entry name" value="NAC TRANSCRIPTION FACTOR-LIKE PROTEIN"/>
    <property type="match status" value="1"/>
</dbReference>
<evidence type="ECO:0000256" key="3">
    <source>
        <dbReference type="ARBA" id="ARBA00023163"/>
    </source>
</evidence>